<dbReference type="GO" id="GO:0016020">
    <property type="term" value="C:membrane"/>
    <property type="evidence" value="ECO:0007669"/>
    <property type="project" value="InterPro"/>
</dbReference>
<dbReference type="InterPro" id="IPR003660">
    <property type="entry name" value="HAMP_dom"/>
</dbReference>
<dbReference type="InterPro" id="IPR051310">
    <property type="entry name" value="MCP_chemotaxis"/>
</dbReference>
<evidence type="ECO:0000256" key="3">
    <source>
        <dbReference type="PROSITE-ProRule" id="PRU00284"/>
    </source>
</evidence>
<organism evidence="6 7">
    <name type="scientific">Trinickia terrae</name>
    <dbReference type="NCBI Taxonomy" id="2571161"/>
    <lineage>
        <taxon>Bacteria</taxon>
        <taxon>Pseudomonadati</taxon>
        <taxon>Pseudomonadota</taxon>
        <taxon>Betaproteobacteria</taxon>
        <taxon>Burkholderiales</taxon>
        <taxon>Burkholderiaceae</taxon>
        <taxon>Trinickia</taxon>
    </lineage>
</organism>
<dbReference type="Pfam" id="PF00015">
    <property type="entry name" value="MCPsignal"/>
    <property type="match status" value="1"/>
</dbReference>
<dbReference type="PROSITE" id="PS50111">
    <property type="entry name" value="CHEMOTAXIS_TRANSDUC_2"/>
    <property type="match status" value="1"/>
</dbReference>
<dbReference type="AlphaFoldDB" id="A0A4U1IF73"/>
<dbReference type="PRINTS" id="PR00260">
    <property type="entry name" value="CHEMTRNSDUCR"/>
</dbReference>
<feature type="domain" description="HAMP" evidence="5">
    <location>
        <begin position="70"/>
        <end position="122"/>
    </location>
</feature>
<evidence type="ECO:0000313" key="7">
    <source>
        <dbReference type="Proteomes" id="UP000305539"/>
    </source>
</evidence>
<dbReference type="GO" id="GO:0006935">
    <property type="term" value="P:chemotaxis"/>
    <property type="evidence" value="ECO:0007669"/>
    <property type="project" value="UniProtKB-KW"/>
</dbReference>
<dbReference type="InterPro" id="IPR004090">
    <property type="entry name" value="Chemotax_Me-accpt_rcpt"/>
</dbReference>
<comment type="caution">
    <text evidence="6">The sequence shown here is derived from an EMBL/GenBank/DDBJ whole genome shotgun (WGS) entry which is preliminary data.</text>
</comment>
<keyword evidence="1" id="KW-0145">Chemotaxis</keyword>
<dbReference type="Proteomes" id="UP000305539">
    <property type="component" value="Unassembled WGS sequence"/>
</dbReference>
<feature type="domain" description="Methyl-accepting transducer" evidence="4">
    <location>
        <begin position="127"/>
        <end position="356"/>
    </location>
</feature>
<dbReference type="GO" id="GO:0007165">
    <property type="term" value="P:signal transduction"/>
    <property type="evidence" value="ECO:0007669"/>
    <property type="project" value="UniProtKB-KW"/>
</dbReference>
<name>A0A4U1IF73_9BURK</name>
<reference evidence="6 7" key="1">
    <citation type="submission" date="2019-04" db="EMBL/GenBank/DDBJ databases">
        <title>Trinickia sp. 7GSK02, isolated from subtropical forest soil.</title>
        <authorList>
            <person name="Gao Z.-H."/>
            <person name="Qiu L.-H."/>
        </authorList>
    </citation>
    <scope>NUCLEOTIDE SEQUENCE [LARGE SCALE GENOMIC DNA]</scope>
    <source>
        <strain evidence="6 7">7GSK02</strain>
    </source>
</reference>
<accession>A0A4U1IF73</accession>
<proteinExistence type="inferred from homology"/>
<protein>
    <submittedName>
        <fullName evidence="6">Chemotaxis protein</fullName>
    </submittedName>
</protein>
<dbReference type="SUPFAM" id="SSF58104">
    <property type="entry name" value="Methyl-accepting chemotaxis protein (MCP) signaling domain"/>
    <property type="match status" value="1"/>
</dbReference>
<comment type="similarity">
    <text evidence="2">Belongs to the methyl-accepting chemotaxis (MCP) protein family.</text>
</comment>
<dbReference type="GO" id="GO:0004888">
    <property type="term" value="F:transmembrane signaling receptor activity"/>
    <property type="evidence" value="ECO:0007669"/>
    <property type="project" value="InterPro"/>
</dbReference>
<dbReference type="SMART" id="SM00283">
    <property type="entry name" value="MA"/>
    <property type="match status" value="1"/>
</dbReference>
<evidence type="ECO:0000256" key="2">
    <source>
        <dbReference type="ARBA" id="ARBA00029447"/>
    </source>
</evidence>
<dbReference type="PANTHER" id="PTHR43531:SF11">
    <property type="entry name" value="METHYL-ACCEPTING CHEMOTAXIS PROTEIN 3"/>
    <property type="match status" value="1"/>
</dbReference>
<sequence length="520" mass="54110">MAIRFVHYVLHPGVAAMRRLRLAGKLVLLASPMFASAGALAWPEGAASHAPLVAGTGLAAWCYLALCFHASLRASIRALDAQVKAVCAGDLSSSAALPGGDELADAGRGVEDMTRQLSNLVSGIRSEAQLVAMAGDGLLASAQALASRTDEQALSLKGTSEGVATLVATVEVNASDAQAADALTERVRQAADSGTAIVESAVRTMQELEQRSGHMTDIIGVIDGIAFQTNILALNAAVEAARAGEAGRGFAVVAAEVRTLSQRCATAAAEVKRLIEGSTAEVSAGMNWIREAADALRAVDAGIIEIARKAQVISTSSAAQLDGLLGIEHSVQGLDRITQSNAQMVDGSLRSAERLRQQSRQLSAAVISMKLRQGCADEARTLVERAAQLIASAGAAAAIQRFHRRDGGFVDRDLFIIVLDRRGWFRAFGADPAKAGKPAVAAPGVNIEELNGKTFECADRGGGWIEFRSLHPATRVPVDKMAYILPAGPELVVMCSVNKTDGLPAAGAAVRARSAAALTR</sequence>
<dbReference type="OrthoDB" id="9054408at2"/>
<keyword evidence="7" id="KW-1185">Reference proteome</keyword>
<gene>
    <name evidence="6" type="ORF">FAZ69_01150</name>
</gene>
<evidence type="ECO:0000256" key="1">
    <source>
        <dbReference type="ARBA" id="ARBA00022500"/>
    </source>
</evidence>
<dbReference type="PROSITE" id="PS50885">
    <property type="entry name" value="HAMP"/>
    <property type="match status" value="1"/>
</dbReference>
<dbReference type="PANTHER" id="PTHR43531">
    <property type="entry name" value="PROTEIN ICFG"/>
    <property type="match status" value="1"/>
</dbReference>
<evidence type="ECO:0000259" key="4">
    <source>
        <dbReference type="PROSITE" id="PS50111"/>
    </source>
</evidence>
<dbReference type="RefSeq" id="WP_136892103.1">
    <property type="nucleotide sequence ID" value="NZ_SWJE01000001.1"/>
</dbReference>
<dbReference type="InterPro" id="IPR004089">
    <property type="entry name" value="MCPsignal_dom"/>
</dbReference>
<dbReference type="EMBL" id="SWJE01000001">
    <property type="protein sequence ID" value="TKC92322.1"/>
    <property type="molecule type" value="Genomic_DNA"/>
</dbReference>
<keyword evidence="3" id="KW-0807">Transducer</keyword>
<evidence type="ECO:0000313" key="6">
    <source>
        <dbReference type="EMBL" id="TKC92322.1"/>
    </source>
</evidence>
<evidence type="ECO:0000259" key="5">
    <source>
        <dbReference type="PROSITE" id="PS50885"/>
    </source>
</evidence>
<dbReference type="Gene3D" id="1.10.287.950">
    <property type="entry name" value="Methyl-accepting chemotaxis protein"/>
    <property type="match status" value="1"/>
</dbReference>